<evidence type="ECO:0000256" key="7">
    <source>
        <dbReference type="RuleBase" id="RU363032"/>
    </source>
</evidence>
<comment type="subcellular location">
    <subcellularLocation>
        <location evidence="1 7">Cell membrane</location>
        <topology evidence="1 7">Multi-pass membrane protein</topology>
    </subcellularLocation>
</comment>
<comment type="caution">
    <text evidence="9">The sequence shown here is derived from an EMBL/GenBank/DDBJ whole genome shotgun (WGS) entry which is preliminary data.</text>
</comment>
<dbReference type="FunFam" id="1.10.3720.10:FF:000001">
    <property type="entry name" value="Glycine betaine ABC transporter, permease"/>
    <property type="match status" value="1"/>
</dbReference>
<feature type="transmembrane region" description="Helical" evidence="7">
    <location>
        <begin position="233"/>
        <end position="252"/>
    </location>
</feature>
<comment type="similarity">
    <text evidence="7">Belongs to the binding-protein-dependent transport system permease family.</text>
</comment>
<dbReference type="SUPFAM" id="SSF161098">
    <property type="entry name" value="MetI-like"/>
    <property type="match status" value="1"/>
</dbReference>
<dbReference type="InterPro" id="IPR035906">
    <property type="entry name" value="MetI-like_sf"/>
</dbReference>
<evidence type="ECO:0000313" key="9">
    <source>
        <dbReference type="EMBL" id="ROO27228.1"/>
    </source>
</evidence>
<dbReference type="PROSITE" id="PS50928">
    <property type="entry name" value="ABC_TM1"/>
    <property type="match status" value="1"/>
</dbReference>
<dbReference type="Proteomes" id="UP000285123">
    <property type="component" value="Unassembled WGS sequence"/>
</dbReference>
<gene>
    <name evidence="9" type="ORF">SAHL_11680</name>
</gene>
<dbReference type="GO" id="GO:0043190">
    <property type="term" value="C:ATP-binding cassette (ABC) transporter complex"/>
    <property type="evidence" value="ECO:0007669"/>
    <property type="project" value="TreeGrafter"/>
</dbReference>
<feature type="transmembrane region" description="Helical" evidence="7">
    <location>
        <begin position="264"/>
        <end position="284"/>
    </location>
</feature>
<reference evidence="9 10" key="1">
    <citation type="submission" date="2013-10" db="EMBL/GenBank/DDBJ databases">
        <title>Salinisphaera halophila YIM 95161 Genome Sequencing.</title>
        <authorList>
            <person name="Lai Q."/>
            <person name="Li C."/>
            <person name="Shao Z."/>
        </authorList>
    </citation>
    <scope>NUCLEOTIDE SEQUENCE [LARGE SCALE GENOMIC DNA]</scope>
    <source>
        <strain evidence="9 10">YIM 95161</strain>
    </source>
</reference>
<organism evidence="9 10">
    <name type="scientific">Salinisphaera orenii YIM 95161</name>
    <dbReference type="NCBI Taxonomy" id="1051139"/>
    <lineage>
        <taxon>Bacteria</taxon>
        <taxon>Pseudomonadati</taxon>
        <taxon>Pseudomonadota</taxon>
        <taxon>Gammaproteobacteria</taxon>
        <taxon>Salinisphaerales</taxon>
        <taxon>Salinisphaeraceae</taxon>
        <taxon>Salinisphaera</taxon>
    </lineage>
</organism>
<feature type="transmembrane region" description="Helical" evidence="7">
    <location>
        <begin position="71"/>
        <end position="98"/>
    </location>
</feature>
<dbReference type="AlphaFoldDB" id="A0A423PNT8"/>
<name>A0A423PNT8_9GAMM</name>
<sequence length="315" mass="33677">MIGFSADTASFWQSLQERFVIDLKIGEGFTALVDFMREHFGLLFDAVAATISFVADNLTLFFNYLPAPVVFGVLAALALWRVGWRFALFVLAALYVIMSMDLWPASMDTLGLVIAATLAALGVGLPTGIIMAKSDTLQAIVRPVLDFMQTLPAFVYLIPAVIFFGTGRVPGTIATVVFAMPPCVRMMNLGIRQVPVENVEAGRAFGCNGAQLLFKVELPLALPSIMAGINQTIMLALSMVVIASMIGAGGLGDPVLAGIQQLRLGIGFEGGLGVVILAIILDRLTQSFGQRNKRGAGLLTRLKTFFSRNGKADAT</sequence>
<dbReference type="RefSeq" id="WP_123591589.1">
    <property type="nucleotide sequence ID" value="NZ_AYKF01000094.1"/>
</dbReference>
<dbReference type="EMBL" id="AYKF01000094">
    <property type="protein sequence ID" value="ROO27228.1"/>
    <property type="molecule type" value="Genomic_DNA"/>
</dbReference>
<dbReference type="PANTHER" id="PTHR47737">
    <property type="entry name" value="GLYCINE BETAINE/PROLINE BETAINE TRANSPORT SYSTEM PERMEASE PROTEIN PROW"/>
    <property type="match status" value="1"/>
</dbReference>
<dbReference type="GO" id="GO:0015226">
    <property type="term" value="F:carnitine transmembrane transporter activity"/>
    <property type="evidence" value="ECO:0007669"/>
    <property type="project" value="TreeGrafter"/>
</dbReference>
<evidence type="ECO:0000256" key="5">
    <source>
        <dbReference type="ARBA" id="ARBA00022989"/>
    </source>
</evidence>
<dbReference type="Pfam" id="PF00528">
    <property type="entry name" value="BPD_transp_1"/>
    <property type="match status" value="1"/>
</dbReference>
<keyword evidence="2 7" id="KW-0813">Transport</keyword>
<dbReference type="OrthoDB" id="9815258at2"/>
<dbReference type="GO" id="GO:0015871">
    <property type="term" value="P:choline transport"/>
    <property type="evidence" value="ECO:0007669"/>
    <property type="project" value="TreeGrafter"/>
</dbReference>
<evidence type="ECO:0000256" key="6">
    <source>
        <dbReference type="ARBA" id="ARBA00023136"/>
    </source>
</evidence>
<accession>A0A423PNT8</accession>
<dbReference type="GO" id="GO:0005275">
    <property type="term" value="F:amine transmembrane transporter activity"/>
    <property type="evidence" value="ECO:0007669"/>
    <property type="project" value="TreeGrafter"/>
</dbReference>
<evidence type="ECO:0000259" key="8">
    <source>
        <dbReference type="PROSITE" id="PS50928"/>
    </source>
</evidence>
<evidence type="ECO:0000256" key="3">
    <source>
        <dbReference type="ARBA" id="ARBA00022475"/>
    </source>
</evidence>
<proteinExistence type="inferred from homology"/>
<dbReference type="CDD" id="cd06261">
    <property type="entry name" value="TM_PBP2"/>
    <property type="match status" value="1"/>
</dbReference>
<keyword evidence="3" id="KW-1003">Cell membrane</keyword>
<keyword evidence="6 7" id="KW-0472">Membrane</keyword>
<dbReference type="InterPro" id="IPR000515">
    <property type="entry name" value="MetI-like"/>
</dbReference>
<feature type="transmembrane region" description="Helical" evidence="7">
    <location>
        <begin position="110"/>
        <end position="133"/>
    </location>
</feature>
<dbReference type="PANTHER" id="PTHR47737:SF1">
    <property type="entry name" value="GLYCINE BETAINE_PROLINE BETAINE TRANSPORT SYSTEM PERMEASE PROTEIN PROW"/>
    <property type="match status" value="1"/>
</dbReference>
<evidence type="ECO:0000256" key="4">
    <source>
        <dbReference type="ARBA" id="ARBA00022692"/>
    </source>
</evidence>
<keyword evidence="5 7" id="KW-1133">Transmembrane helix</keyword>
<evidence type="ECO:0000313" key="10">
    <source>
        <dbReference type="Proteomes" id="UP000285123"/>
    </source>
</evidence>
<feature type="transmembrane region" description="Helical" evidence="7">
    <location>
        <begin position="153"/>
        <end position="179"/>
    </location>
</feature>
<dbReference type="Gene3D" id="1.10.3720.10">
    <property type="entry name" value="MetI-like"/>
    <property type="match status" value="1"/>
</dbReference>
<keyword evidence="4 7" id="KW-0812">Transmembrane</keyword>
<dbReference type="GO" id="GO:0031460">
    <property type="term" value="P:glycine betaine transport"/>
    <property type="evidence" value="ECO:0007669"/>
    <property type="project" value="TreeGrafter"/>
</dbReference>
<evidence type="ECO:0000256" key="2">
    <source>
        <dbReference type="ARBA" id="ARBA00022448"/>
    </source>
</evidence>
<evidence type="ECO:0000256" key="1">
    <source>
        <dbReference type="ARBA" id="ARBA00004651"/>
    </source>
</evidence>
<protein>
    <submittedName>
        <fullName evidence="9">Glycine/betaine ABC transporter permease</fullName>
    </submittedName>
</protein>
<feature type="domain" description="ABC transmembrane type-1" evidence="8">
    <location>
        <begin position="106"/>
        <end position="285"/>
    </location>
</feature>